<evidence type="ECO:0000313" key="4">
    <source>
        <dbReference type="EMBL" id="PRR86779.1"/>
    </source>
</evidence>
<accession>A0A2T0BSE2</accession>
<feature type="binding site" evidence="3">
    <location>
        <position position="300"/>
    </location>
    <ligand>
        <name>Mg(2+)</name>
        <dbReference type="ChEBI" id="CHEBI:18420"/>
        <label>1</label>
    </ligand>
</feature>
<sequence length="370" mass="40655">MVKDIEKYRGCLIGGAAGDALGYAVEFLDDKSIFQKYGESGITEYFLEDGVAGISDDTQMTLFTANGLILGTTRGMTRGIIGKYSDYIALCYKDWYKTQFNGITIDEHNYSWLINIPELHASRAPGNTCLSAIEQGADGTIEKPINQSKGCGGVMRVAPIGLYFERKGHLQKEVDLIGAEAAAITHGHELGYIPAAVLVHIIQLVAHDIDITLLAAVQESMAAMKECFPNAKYLDILLNLMKKAIDLSSREMNDVDAIRELGEGWVADETLAIAIYCSLKYSSSFEKAIIASVNHGGDSDSTGAVTGSIMGAYLGLHAIPEKYIEHLELKDTILEMADDLYNDCKITEYGSYHDDVWEHKYIYHDYGGKM</sequence>
<evidence type="ECO:0000256" key="1">
    <source>
        <dbReference type="ARBA" id="ARBA00010702"/>
    </source>
</evidence>
<evidence type="ECO:0000313" key="5">
    <source>
        <dbReference type="Proteomes" id="UP000237798"/>
    </source>
</evidence>
<feature type="binding site" evidence="3">
    <location>
        <position position="56"/>
    </location>
    <ligand>
        <name>Mg(2+)</name>
        <dbReference type="ChEBI" id="CHEBI:18420"/>
        <label>1</label>
    </ligand>
</feature>
<protein>
    <submittedName>
        <fullName evidence="4">ADP-ribosyl-[dinitrogen reductase] glycohydrolase</fullName>
        <ecNumber evidence="4">3.2.2.24</ecNumber>
    </submittedName>
</protein>
<keyword evidence="5" id="KW-1185">Reference proteome</keyword>
<comment type="similarity">
    <text evidence="1">Belongs to the ADP-ribosylglycohydrolase family.</text>
</comment>
<keyword evidence="3" id="KW-0460">Magnesium</keyword>
<dbReference type="InterPro" id="IPR050792">
    <property type="entry name" value="ADP-ribosylglycohydrolase"/>
</dbReference>
<dbReference type="GO" id="GO:0047407">
    <property type="term" value="F:ADP-ribosyl-[dinitrogen reductase] hydrolase activity"/>
    <property type="evidence" value="ECO:0007669"/>
    <property type="project" value="UniProtKB-EC"/>
</dbReference>
<comment type="caution">
    <text evidence="4">The sequence shown here is derived from an EMBL/GenBank/DDBJ whole genome shotgun (WGS) entry which is preliminary data.</text>
</comment>
<proteinExistence type="inferred from homology"/>
<evidence type="ECO:0000256" key="3">
    <source>
        <dbReference type="PIRSR" id="PIRSR605502-1"/>
    </source>
</evidence>
<dbReference type="GO" id="GO:0046872">
    <property type="term" value="F:metal ion binding"/>
    <property type="evidence" value="ECO:0007669"/>
    <property type="project" value="UniProtKB-KW"/>
</dbReference>
<organism evidence="4 5">
    <name type="scientific">Clostridium luticellarii</name>
    <dbReference type="NCBI Taxonomy" id="1691940"/>
    <lineage>
        <taxon>Bacteria</taxon>
        <taxon>Bacillati</taxon>
        <taxon>Bacillota</taxon>
        <taxon>Clostridia</taxon>
        <taxon>Eubacteriales</taxon>
        <taxon>Clostridiaceae</taxon>
        <taxon>Clostridium</taxon>
    </lineage>
</organism>
<dbReference type="EC" id="3.2.2.24" evidence="4"/>
<gene>
    <name evidence="4" type="primary">draG_1</name>
    <name evidence="4" type="ORF">CLLU_02630</name>
</gene>
<dbReference type="AlphaFoldDB" id="A0A2T0BSE2"/>
<dbReference type="PANTHER" id="PTHR16222:SF24">
    <property type="entry name" value="ADP-RIBOSYLHYDROLASE ARH3"/>
    <property type="match status" value="1"/>
</dbReference>
<dbReference type="SUPFAM" id="SSF101478">
    <property type="entry name" value="ADP-ribosylglycohydrolase"/>
    <property type="match status" value="1"/>
</dbReference>
<keyword evidence="2 4" id="KW-0378">Hydrolase</keyword>
<feature type="binding site" evidence="3">
    <location>
        <position position="55"/>
    </location>
    <ligand>
        <name>Mg(2+)</name>
        <dbReference type="ChEBI" id="CHEBI:18420"/>
        <label>1</label>
    </ligand>
</feature>
<name>A0A2T0BSE2_9CLOT</name>
<dbReference type="Pfam" id="PF03747">
    <property type="entry name" value="ADP_ribosyl_GH"/>
    <property type="match status" value="1"/>
</dbReference>
<dbReference type="Gene3D" id="1.10.4080.10">
    <property type="entry name" value="ADP-ribosylation/Crystallin J1"/>
    <property type="match status" value="1"/>
</dbReference>
<dbReference type="PANTHER" id="PTHR16222">
    <property type="entry name" value="ADP-RIBOSYLGLYCOHYDROLASE"/>
    <property type="match status" value="1"/>
</dbReference>
<dbReference type="EMBL" id="PVXP01000002">
    <property type="protein sequence ID" value="PRR86779.1"/>
    <property type="molecule type" value="Genomic_DNA"/>
</dbReference>
<dbReference type="InterPro" id="IPR005502">
    <property type="entry name" value="Ribosyl_crysJ1"/>
</dbReference>
<feature type="binding site" evidence="3">
    <location>
        <position position="298"/>
    </location>
    <ligand>
        <name>Mg(2+)</name>
        <dbReference type="ChEBI" id="CHEBI:18420"/>
        <label>1</label>
    </ligand>
</feature>
<keyword evidence="4" id="KW-0326">Glycosidase</keyword>
<feature type="binding site" evidence="3">
    <location>
        <position position="301"/>
    </location>
    <ligand>
        <name>Mg(2+)</name>
        <dbReference type="ChEBI" id="CHEBI:18420"/>
        <label>1</label>
    </ligand>
</feature>
<keyword evidence="3" id="KW-0479">Metal-binding</keyword>
<reference evidence="4 5" key="1">
    <citation type="submission" date="2018-03" db="EMBL/GenBank/DDBJ databases">
        <title>Genome sequence of Clostridium luticellarii DSM 29923.</title>
        <authorList>
            <person name="Poehlein A."/>
            <person name="Daniel R."/>
        </authorList>
    </citation>
    <scope>NUCLEOTIDE SEQUENCE [LARGE SCALE GENOMIC DNA]</scope>
    <source>
        <strain evidence="4 5">DSM 29923</strain>
    </source>
</reference>
<feature type="binding site" evidence="3">
    <location>
        <position position="57"/>
    </location>
    <ligand>
        <name>Mg(2+)</name>
        <dbReference type="ChEBI" id="CHEBI:18420"/>
        <label>1</label>
    </ligand>
</feature>
<comment type="cofactor">
    <cofactor evidence="3">
        <name>Mg(2+)</name>
        <dbReference type="ChEBI" id="CHEBI:18420"/>
    </cofactor>
    <text evidence="3">Binds 2 magnesium ions per subunit.</text>
</comment>
<dbReference type="InterPro" id="IPR036705">
    <property type="entry name" value="Ribosyl_crysJ1_sf"/>
</dbReference>
<evidence type="ECO:0000256" key="2">
    <source>
        <dbReference type="ARBA" id="ARBA00022801"/>
    </source>
</evidence>
<dbReference type="Proteomes" id="UP000237798">
    <property type="component" value="Unassembled WGS sequence"/>
</dbReference>